<protein>
    <submittedName>
        <fullName evidence="6">Bacitracin ABC transporter ATP-binding protein</fullName>
    </submittedName>
</protein>
<dbReference type="GO" id="GO:0016887">
    <property type="term" value="F:ATP hydrolysis activity"/>
    <property type="evidence" value="ECO:0007669"/>
    <property type="project" value="InterPro"/>
</dbReference>
<dbReference type="GO" id="GO:0005524">
    <property type="term" value="F:ATP binding"/>
    <property type="evidence" value="ECO:0007669"/>
    <property type="project" value="UniProtKB-KW"/>
</dbReference>
<evidence type="ECO:0000256" key="4">
    <source>
        <dbReference type="ARBA" id="ARBA00022840"/>
    </source>
</evidence>
<dbReference type="Pfam" id="PF00005">
    <property type="entry name" value="ABC_tran"/>
    <property type="match status" value="1"/>
</dbReference>
<accession>A0A1C0ZVZ1</accession>
<evidence type="ECO:0000256" key="3">
    <source>
        <dbReference type="ARBA" id="ARBA00022741"/>
    </source>
</evidence>
<evidence type="ECO:0000256" key="2">
    <source>
        <dbReference type="ARBA" id="ARBA00022448"/>
    </source>
</evidence>
<sequence length="313" mass="34968">MEKGGLMLTKPILQIINVTKRIGSKVIIDQLNLEVPKGEIFGFLGPNGAGKTTTIRMMVGLMSITEGDILIDGESITRNFNKAIIKVGAIVENPEMYKYLSGYKNLIHFARMVPGVTEERIQEVIQLVGLENRIQDKVRTYSLGMRQRLGVAQALLHRPSLLILDEPTNGLDPAGIRELRDYLYTLTRKEGISVLVSSHLLSEMELMCDRVAIIQAGKVVEVQSIKDLMSEELQSSVRFEVDNLVDALRILSEHPTVQAKEAEGELDCWLEREQIAEVTEDLIKKGIKIYGIRKNAPTLEDKFLKITGGEKIG</sequence>
<evidence type="ECO:0000313" key="6">
    <source>
        <dbReference type="EMBL" id="OCT12273.1"/>
    </source>
</evidence>
<dbReference type="PANTHER" id="PTHR43335">
    <property type="entry name" value="ABC TRANSPORTER, ATP-BINDING PROTEIN"/>
    <property type="match status" value="1"/>
</dbReference>
<dbReference type="EMBL" id="LYPC01000027">
    <property type="protein sequence ID" value="OCT12273.1"/>
    <property type="molecule type" value="Genomic_DNA"/>
</dbReference>
<dbReference type="InterPro" id="IPR003593">
    <property type="entry name" value="AAA+_ATPase"/>
</dbReference>
<dbReference type="InterPro" id="IPR003439">
    <property type="entry name" value="ABC_transporter-like_ATP-bd"/>
</dbReference>
<proteinExistence type="inferred from homology"/>
<dbReference type="SUPFAM" id="SSF52540">
    <property type="entry name" value="P-loop containing nucleoside triphosphate hydrolases"/>
    <property type="match status" value="1"/>
</dbReference>
<keyword evidence="3" id="KW-0547">Nucleotide-binding</keyword>
<evidence type="ECO:0000259" key="5">
    <source>
        <dbReference type="PROSITE" id="PS50893"/>
    </source>
</evidence>
<name>A0A1C0ZVZ1_9BACL</name>
<comment type="similarity">
    <text evidence="1">Belongs to the ABC transporter superfamily.</text>
</comment>
<dbReference type="InterPro" id="IPR027417">
    <property type="entry name" value="P-loop_NTPase"/>
</dbReference>
<feature type="domain" description="ABC transporter" evidence="5">
    <location>
        <begin position="13"/>
        <end position="241"/>
    </location>
</feature>
<dbReference type="InterPro" id="IPR017871">
    <property type="entry name" value="ABC_transporter-like_CS"/>
</dbReference>
<comment type="caution">
    <text evidence="6">The sequence shown here is derived from an EMBL/GenBank/DDBJ whole genome shotgun (WGS) entry which is preliminary data.</text>
</comment>
<dbReference type="SMART" id="SM00382">
    <property type="entry name" value="AAA"/>
    <property type="match status" value="1"/>
</dbReference>
<evidence type="ECO:0000256" key="1">
    <source>
        <dbReference type="ARBA" id="ARBA00005417"/>
    </source>
</evidence>
<dbReference type="Gene3D" id="3.40.50.300">
    <property type="entry name" value="P-loop containing nucleotide triphosphate hydrolases"/>
    <property type="match status" value="1"/>
</dbReference>
<dbReference type="Proteomes" id="UP000093309">
    <property type="component" value="Unassembled WGS sequence"/>
</dbReference>
<dbReference type="PANTHER" id="PTHR43335:SF4">
    <property type="entry name" value="ABC TRANSPORTER, ATP-BINDING PROTEIN"/>
    <property type="match status" value="1"/>
</dbReference>
<reference evidence="7" key="1">
    <citation type="submission" date="2016-05" db="EMBL/GenBank/DDBJ databases">
        <title>Paenibacillus oryzae. sp. nov., isolated from the rice root.</title>
        <authorList>
            <person name="Zhang J."/>
            <person name="Zhang X."/>
        </authorList>
    </citation>
    <scope>NUCLEOTIDE SEQUENCE [LARGE SCALE GENOMIC DNA]</scope>
    <source>
        <strain evidence="7">KCTC13222</strain>
    </source>
</reference>
<keyword evidence="2" id="KW-0813">Transport</keyword>
<dbReference type="PROSITE" id="PS00211">
    <property type="entry name" value="ABC_TRANSPORTER_1"/>
    <property type="match status" value="1"/>
</dbReference>
<keyword evidence="4 6" id="KW-0067">ATP-binding</keyword>
<dbReference type="PROSITE" id="PS50893">
    <property type="entry name" value="ABC_TRANSPORTER_2"/>
    <property type="match status" value="1"/>
</dbReference>
<dbReference type="STRING" id="512399.A8709_31050"/>
<keyword evidence="7" id="KW-1185">Reference proteome</keyword>
<evidence type="ECO:0000313" key="7">
    <source>
        <dbReference type="Proteomes" id="UP000093309"/>
    </source>
</evidence>
<gene>
    <name evidence="6" type="ORF">A8709_31050</name>
</gene>
<organism evidence="6 7">
    <name type="scientific">Paenibacillus pectinilyticus</name>
    <dbReference type="NCBI Taxonomy" id="512399"/>
    <lineage>
        <taxon>Bacteria</taxon>
        <taxon>Bacillati</taxon>
        <taxon>Bacillota</taxon>
        <taxon>Bacilli</taxon>
        <taxon>Bacillales</taxon>
        <taxon>Paenibacillaceae</taxon>
        <taxon>Paenibacillus</taxon>
    </lineage>
</organism>
<dbReference type="OrthoDB" id="9804819at2"/>
<dbReference type="AlphaFoldDB" id="A0A1C0ZVZ1"/>